<dbReference type="Proteomes" id="UP000660110">
    <property type="component" value="Unassembled WGS sequence"/>
</dbReference>
<gene>
    <name evidence="6" type="primary">flhP</name>
    <name evidence="6" type="ORF">GCM10010954_21050</name>
</gene>
<proteinExistence type="inferred from homology"/>
<dbReference type="Pfam" id="PF22692">
    <property type="entry name" value="LlgE_F_G_D1"/>
    <property type="match status" value="1"/>
</dbReference>
<name>A0A917EVG0_HALAA</name>
<keyword evidence="6" id="KW-0282">Flagellum</keyword>
<keyword evidence="6" id="KW-0966">Cell projection</keyword>
<reference evidence="6" key="1">
    <citation type="journal article" date="2014" name="Int. J. Syst. Evol. Microbiol.">
        <title>Complete genome sequence of Corynebacterium casei LMG S-19264T (=DSM 44701T), isolated from a smear-ripened cheese.</title>
        <authorList>
            <consortium name="US DOE Joint Genome Institute (JGI-PGF)"/>
            <person name="Walter F."/>
            <person name="Albersmeier A."/>
            <person name="Kalinowski J."/>
            <person name="Ruckert C."/>
        </authorList>
    </citation>
    <scope>NUCLEOTIDE SEQUENCE</scope>
    <source>
        <strain evidence="6">CGMCC 1.12153</strain>
    </source>
</reference>
<keyword evidence="2" id="KW-0975">Bacterial flagellum</keyword>
<dbReference type="PANTHER" id="PTHR30435">
    <property type="entry name" value="FLAGELLAR PROTEIN"/>
    <property type="match status" value="1"/>
</dbReference>
<sequence length="272" mass="29705">MNLSMLQASNTMGQLHHKLDLIGNNMANTSTPGYKSRQADFASLLSQQINNQSDEEAEVNRLTPNGIRVGSGAKLAHTNIDLTQGSLEETGRGLDIALREDNHLFQLQVETEEGPETQYTRAGNFYLSPMENGQVMLTNSNGRPVLDENEEPLTFIDNMEDISVREDGAIMVTRDGVQEAEGQLGVVEAVRPRMLEAAGENRFRIPEEAAAAADDILVGADAQVASGTLESSNVDLAKQMTDMQNAQRAYEFNSRSISTGDEMMGLVNQLRS</sequence>
<dbReference type="GO" id="GO:0009425">
    <property type="term" value="C:bacterial-type flagellum basal body"/>
    <property type="evidence" value="ECO:0007669"/>
    <property type="project" value="UniProtKB-SubCell"/>
</dbReference>
<protein>
    <submittedName>
        <fullName evidence="6">Flagellar hook-basal body complex protein FlhP</fullName>
    </submittedName>
</protein>
<dbReference type="InterPro" id="IPR010930">
    <property type="entry name" value="Flg_bb/hook_C_dom"/>
</dbReference>
<dbReference type="InterPro" id="IPR001444">
    <property type="entry name" value="Flag_bb_rod_N"/>
</dbReference>
<dbReference type="InterPro" id="IPR020013">
    <property type="entry name" value="Flagellar_FlgE/F/G"/>
</dbReference>
<evidence type="ECO:0000313" key="7">
    <source>
        <dbReference type="Proteomes" id="UP000660110"/>
    </source>
</evidence>
<feature type="domain" description="Flagellar basal body rod protein N-terminal" evidence="3">
    <location>
        <begin position="7"/>
        <end position="35"/>
    </location>
</feature>
<evidence type="ECO:0000259" key="4">
    <source>
        <dbReference type="Pfam" id="PF06429"/>
    </source>
</evidence>
<evidence type="ECO:0000259" key="3">
    <source>
        <dbReference type="Pfam" id="PF00460"/>
    </source>
</evidence>
<accession>A0A917EVG0</accession>
<dbReference type="PROSITE" id="PS00588">
    <property type="entry name" value="FLAGELLA_BB_ROD"/>
    <property type="match status" value="1"/>
</dbReference>
<dbReference type="Pfam" id="PF06429">
    <property type="entry name" value="Flg_bbr_C"/>
    <property type="match status" value="1"/>
</dbReference>
<dbReference type="RefSeq" id="WP_188377439.1">
    <property type="nucleotide sequence ID" value="NZ_BMEL01000002.1"/>
</dbReference>
<evidence type="ECO:0000256" key="1">
    <source>
        <dbReference type="ARBA" id="ARBA00009677"/>
    </source>
</evidence>
<dbReference type="InterPro" id="IPR053967">
    <property type="entry name" value="LlgE_F_G-like_D1"/>
</dbReference>
<evidence type="ECO:0000313" key="6">
    <source>
        <dbReference type="EMBL" id="GGF22004.1"/>
    </source>
</evidence>
<dbReference type="AlphaFoldDB" id="A0A917EVG0"/>
<dbReference type="InterPro" id="IPR037925">
    <property type="entry name" value="FlgE/F/G-like"/>
</dbReference>
<comment type="caution">
    <text evidence="6">The sequence shown here is derived from an EMBL/GenBank/DDBJ whole genome shotgun (WGS) entry which is preliminary data.</text>
</comment>
<dbReference type="PANTHER" id="PTHR30435:SF19">
    <property type="entry name" value="FLAGELLAR BASAL-BODY ROD PROTEIN FLGG"/>
    <property type="match status" value="1"/>
</dbReference>
<dbReference type="GO" id="GO:0071978">
    <property type="term" value="P:bacterial-type flagellum-dependent swarming motility"/>
    <property type="evidence" value="ECO:0007669"/>
    <property type="project" value="TreeGrafter"/>
</dbReference>
<dbReference type="SUPFAM" id="SSF117143">
    <property type="entry name" value="Flagellar hook protein flgE"/>
    <property type="match status" value="1"/>
</dbReference>
<dbReference type="EMBL" id="BMEL01000002">
    <property type="protein sequence ID" value="GGF22004.1"/>
    <property type="molecule type" value="Genomic_DNA"/>
</dbReference>
<keyword evidence="6" id="KW-0969">Cilium</keyword>
<reference evidence="6" key="2">
    <citation type="submission" date="2020-09" db="EMBL/GenBank/DDBJ databases">
        <authorList>
            <person name="Sun Q."/>
            <person name="Zhou Y."/>
        </authorList>
    </citation>
    <scope>NUCLEOTIDE SEQUENCE</scope>
    <source>
        <strain evidence="6">CGMCC 1.12153</strain>
    </source>
</reference>
<dbReference type="InterPro" id="IPR019776">
    <property type="entry name" value="Flagellar_basal_body_rod_CS"/>
</dbReference>
<keyword evidence="7" id="KW-1185">Reference proteome</keyword>
<organism evidence="6 7">
    <name type="scientific">Halobacillus andaensis</name>
    <dbReference type="NCBI Taxonomy" id="1176239"/>
    <lineage>
        <taxon>Bacteria</taxon>
        <taxon>Bacillati</taxon>
        <taxon>Bacillota</taxon>
        <taxon>Bacilli</taxon>
        <taxon>Bacillales</taxon>
        <taxon>Bacillaceae</taxon>
        <taxon>Halobacillus</taxon>
    </lineage>
</organism>
<feature type="domain" description="Flagellar basal-body/hook protein C-terminal" evidence="4">
    <location>
        <begin position="226"/>
        <end position="270"/>
    </location>
</feature>
<dbReference type="NCBIfam" id="TIGR03506">
    <property type="entry name" value="FlgEFG_subfam"/>
    <property type="match status" value="1"/>
</dbReference>
<dbReference type="Pfam" id="PF00460">
    <property type="entry name" value="Flg_bb_rod"/>
    <property type="match status" value="1"/>
</dbReference>
<feature type="domain" description="Flagellar hook protein FlgE/F/G-like D1" evidence="5">
    <location>
        <begin position="107"/>
        <end position="171"/>
    </location>
</feature>
<evidence type="ECO:0000256" key="2">
    <source>
        <dbReference type="RuleBase" id="RU362116"/>
    </source>
</evidence>
<evidence type="ECO:0000259" key="5">
    <source>
        <dbReference type="Pfam" id="PF22692"/>
    </source>
</evidence>
<comment type="subcellular location">
    <subcellularLocation>
        <location evidence="2">Bacterial flagellum basal body</location>
    </subcellularLocation>
</comment>
<comment type="similarity">
    <text evidence="1 2">Belongs to the flagella basal body rod proteins family.</text>
</comment>